<organism evidence="10 11">
    <name type="scientific">Phytophthora lilii</name>
    <dbReference type="NCBI Taxonomy" id="2077276"/>
    <lineage>
        <taxon>Eukaryota</taxon>
        <taxon>Sar</taxon>
        <taxon>Stramenopiles</taxon>
        <taxon>Oomycota</taxon>
        <taxon>Peronosporomycetes</taxon>
        <taxon>Peronosporales</taxon>
        <taxon>Peronosporaceae</taxon>
        <taxon>Phytophthora</taxon>
    </lineage>
</organism>
<keyword evidence="4" id="KW-0677">Repeat</keyword>
<protein>
    <submittedName>
        <fullName evidence="10">Unnamed protein product</fullName>
    </submittedName>
</protein>
<feature type="domain" description="ADF-H" evidence="9">
    <location>
        <begin position="710"/>
        <end position="839"/>
    </location>
</feature>
<feature type="region of interest" description="Disordered" evidence="8">
    <location>
        <begin position="150"/>
        <end position="314"/>
    </location>
</feature>
<dbReference type="InterPro" id="IPR028458">
    <property type="entry name" value="Twinfilin"/>
</dbReference>
<evidence type="ECO:0000256" key="8">
    <source>
        <dbReference type="SAM" id="MobiDB-lite"/>
    </source>
</evidence>
<feature type="compositionally biased region" description="Basic residues" evidence="8">
    <location>
        <begin position="218"/>
        <end position="227"/>
    </location>
</feature>
<sequence>MSEHEAAAPTPEQPAPVTVDVAAAEQSAAKPAADDATPRKRRTPSPRAPKADGDDTESEPEKQPKKRAKTAYKGAKRGPKPGRKKKAPEPEPDEREAQKDVERRVDALSADVKSRFGQIVWAKMGGYPSWTRTTADGTCDLCAARPFPTRRLCRGTTPSSTIGMEIKLPIEERADGLLKPDKSDTADEQAVETPPPVKRKPGRPPKAKTAAAAAAKAALKKTPKKRQAKGEGETGQASDDKAAAAQEEEDDAAGPTLSKEEIKAKVAIRKTPSKKKAGDESAAAAGAAAKKAPKATTKHTKANGSEIDSKRKKEIELVVPHKSVKSADIREMTEEAAKKKLSGPKTKAKKDKGDYKVGDLSSFAIKMTRLHAKESTRNNDELVAMMQELFKEKLMYRSDVERSGLAAIIATLRKSSNPTVGQTASALRKHMMKILNNDTFITNLGKKSQHDGAGHGTKKRKSENGSSTKSEEQKPKSDTDSLSPAAATSDGKEKTDAKENSAPEREKATPPASASPTKKTEDKPSKHASSKDTEVKSKEEQTPSKPAEDVAKKDEPAKAAPSEDAPSKVAVAKSEETAEKVKPETDKPSASPTKVVDKPADGAVKDKDDIFEAPEHMDKNRKIFVDMLGKILEYNGAERTDLATEIEVAMFERFKDSNDDYLTQARIIIFGLKDNSSMRDRLFSGALHCLELALSLPQSQVPPVGSMARANLLLSAGLERAFADAQSGKLRFVKVSIEGESFVLSGSAPATAEPRDDVAQLLATHLSAEQAAFVLLCPDTNVAALRWVLLAFVPEGVSVRDRMLYSSSRDSLKKQLGLNYFSGEFHATELVGAALKAVG</sequence>
<dbReference type="InterPro" id="IPR029006">
    <property type="entry name" value="ADF-H/Gelsolin-like_dom_sf"/>
</dbReference>
<evidence type="ECO:0000256" key="7">
    <source>
        <dbReference type="ARBA" id="ARBA00038532"/>
    </source>
</evidence>
<dbReference type="Gene3D" id="1.10.472.30">
    <property type="entry name" value="Transcription elongation factor S-II, central domain"/>
    <property type="match status" value="1"/>
</dbReference>
<comment type="caution">
    <text evidence="10">The sequence shown here is derived from an EMBL/GenBank/DDBJ whole genome shotgun (WGS) entry which is preliminary data.</text>
</comment>
<feature type="region of interest" description="Disordered" evidence="8">
    <location>
        <begin position="445"/>
        <end position="601"/>
    </location>
</feature>
<keyword evidence="6" id="KW-0206">Cytoskeleton</keyword>
<feature type="compositionally biased region" description="Basic and acidic residues" evidence="8">
    <location>
        <begin position="228"/>
        <end position="242"/>
    </location>
</feature>
<dbReference type="GO" id="GO:0003785">
    <property type="term" value="F:actin monomer binding"/>
    <property type="evidence" value="ECO:0007669"/>
    <property type="project" value="TreeGrafter"/>
</dbReference>
<reference evidence="10" key="1">
    <citation type="submission" date="2023-04" db="EMBL/GenBank/DDBJ databases">
        <title>Phytophthora lilii NBRC 32176.</title>
        <authorList>
            <person name="Ichikawa N."/>
            <person name="Sato H."/>
            <person name="Tonouchi N."/>
        </authorList>
    </citation>
    <scope>NUCLEOTIDE SEQUENCE</scope>
    <source>
        <strain evidence="10">NBRC 32176</strain>
    </source>
</reference>
<evidence type="ECO:0000256" key="6">
    <source>
        <dbReference type="ARBA" id="ARBA00023212"/>
    </source>
</evidence>
<dbReference type="CDD" id="cd11285">
    <property type="entry name" value="ADF_Twf-N_like"/>
    <property type="match status" value="1"/>
</dbReference>
<evidence type="ECO:0000259" key="9">
    <source>
        <dbReference type="PROSITE" id="PS51263"/>
    </source>
</evidence>
<feature type="compositionally biased region" description="Basic and acidic residues" evidence="8">
    <location>
        <begin position="518"/>
        <end position="557"/>
    </location>
</feature>
<evidence type="ECO:0000256" key="3">
    <source>
        <dbReference type="ARBA" id="ARBA00022490"/>
    </source>
</evidence>
<dbReference type="SUPFAM" id="SSF55753">
    <property type="entry name" value="Actin depolymerizing proteins"/>
    <property type="match status" value="1"/>
</dbReference>
<evidence type="ECO:0000256" key="4">
    <source>
        <dbReference type="ARBA" id="ARBA00022737"/>
    </source>
</evidence>
<dbReference type="PROSITE" id="PS51263">
    <property type="entry name" value="ADF_H"/>
    <property type="match status" value="1"/>
</dbReference>
<dbReference type="EMBL" id="BSXW01000263">
    <property type="protein sequence ID" value="GMF16829.1"/>
    <property type="molecule type" value="Genomic_DNA"/>
</dbReference>
<evidence type="ECO:0000256" key="5">
    <source>
        <dbReference type="ARBA" id="ARBA00023203"/>
    </source>
</evidence>
<keyword evidence="5" id="KW-0009">Actin-binding</keyword>
<dbReference type="Proteomes" id="UP001165083">
    <property type="component" value="Unassembled WGS sequence"/>
</dbReference>
<feature type="compositionally biased region" description="Basic and acidic residues" evidence="8">
    <location>
        <begin position="168"/>
        <end position="185"/>
    </location>
</feature>
<comment type="similarity">
    <text evidence="2">Belongs to the actin-binding proteins ADF family. Twinfilin subfamily.</text>
</comment>
<comment type="subcellular location">
    <subcellularLocation>
        <location evidence="1">Cytoplasm</location>
        <location evidence="1">Cytoskeleton</location>
    </subcellularLocation>
</comment>
<proteinExistence type="inferred from homology"/>
<feature type="compositionally biased region" description="Low complexity" evidence="8">
    <location>
        <begin position="207"/>
        <end position="217"/>
    </location>
</feature>
<dbReference type="Gene3D" id="3.40.20.10">
    <property type="entry name" value="Severin"/>
    <property type="match status" value="1"/>
</dbReference>
<dbReference type="SUPFAM" id="SSF46942">
    <property type="entry name" value="Elongation factor TFIIS domain 2"/>
    <property type="match status" value="1"/>
</dbReference>
<feature type="compositionally biased region" description="Basic residues" evidence="8">
    <location>
        <begin position="64"/>
        <end position="86"/>
    </location>
</feature>
<dbReference type="PANTHER" id="PTHR13759:SF1">
    <property type="entry name" value="TWINFILIN"/>
    <property type="match status" value="1"/>
</dbReference>
<dbReference type="OrthoDB" id="62853at2759"/>
<comment type="subunit">
    <text evidence="7">Interacts with G-actin; ADP-actin form.</text>
</comment>
<feature type="compositionally biased region" description="Basic and acidic residues" evidence="8">
    <location>
        <begin position="573"/>
        <end position="587"/>
    </location>
</feature>
<dbReference type="Pfam" id="PF00241">
    <property type="entry name" value="Cofilin_ADF"/>
    <property type="match status" value="1"/>
</dbReference>
<feature type="compositionally biased region" description="Low complexity" evidence="8">
    <location>
        <begin position="7"/>
        <end position="31"/>
    </location>
</feature>
<feature type="compositionally biased region" description="Basic residues" evidence="8">
    <location>
        <begin position="266"/>
        <end position="275"/>
    </location>
</feature>
<dbReference type="GO" id="GO:0030042">
    <property type="term" value="P:actin filament depolymerization"/>
    <property type="evidence" value="ECO:0007669"/>
    <property type="project" value="TreeGrafter"/>
</dbReference>
<evidence type="ECO:0000256" key="2">
    <source>
        <dbReference type="ARBA" id="ARBA00009557"/>
    </source>
</evidence>
<dbReference type="GO" id="GO:0005737">
    <property type="term" value="C:cytoplasm"/>
    <property type="evidence" value="ECO:0007669"/>
    <property type="project" value="TreeGrafter"/>
</dbReference>
<feature type="region of interest" description="Disordered" evidence="8">
    <location>
        <begin position="1"/>
        <end position="110"/>
    </location>
</feature>
<feature type="compositionally biased region" description="Low complexity" evidence="8">
    <location>
        <begin position="280"/>
        <end position="290"/>
    </location>
</feature>
<feature type="compositionally biased region" description="Basic and acidic residues" evidence="8">
    <location>
        <begin position="49"/>
        <end position="63"/>
    </location>
</feature>
<dbReference type="GO" id="GO:0051015">
    <property type="term" value="F:actin filament binding"/>
    <property type="evidence" value="ECO:0007669"/>
    <property type="project" value="TreeGrafter"/>
</dbReference>
<dbReference type="InterPro" id="IPR036575">
    <property type="entry name" value="TFIIS_cen_dom_sf"/>
</dbReference>
<feature type="compositionally biased region" description="Basic residues" evidence="8">
    <location>
        <begin position="291"/>
        <end position="301"/>
    </location>
</feature>
<name>A0A9W6TPR1_9STRA</name>
<feature type="compositionally biased region" description="Basic and acidic residues" evidence="8">
    <location>
        <begin position="469"/>
        <end position="479"/>
    </location>
</feature>
<dbReference type="PANTHER" id="PTHR13759">
    <property type="entry name" value="TWINFILIN"/>
    <property type="match status" value="1"/>
</dbReference>
<evidence type="ECO:0000313" key="11">
    <source>
        <dbReference type="Proteomes" id="UP001165083"/>
    </source>
</evidence>
<dbReference type="GO" id="GO:0051016">
    <property type="term" value="P:barbed-end actin filament capping"/>
    <property type="evidence" value="ECO:0007669"/>
    <property type="project" value="TreeGrafter"/>
</dbReference>
<dbReference type="GO" id="GO:0005884">
    <property type="term" value="C:actin filament"/>
    <property type="evidence" value="ECO:0007669"/>
    <property type="project" value="TreeGrafter"/>
</dbReference>
<evidence type="ECO:0000313" key="10">
    <source>
        <dbReference type="EMBL" id="GMF16829.1"/>
    </source>
</evidence>
<dbReference type="InterPro" id="IPR002108">
    <property type="entry name" value="ADF-H"/>
</dbReference>
<accession>A0A9W6TPR1</accession>
<keyword evidence="3" id="KW-0963">Cytoplasm</keyword>
<feature type="compositionally biased region" description="Basic residues" evidence="8">
    <location>
        <begin position="197"/>
        <end position="206"/>
    </location>
</feature>
<gene>
    <name evidence="10" type="ORF">Plil01_000607200</name>
</gene>
<keyword evidence="11" id="KW-1185">Reference proteome</keyword>
<dbReference type="AlphaFoldDB" id="A0A9W6TPR1"/>
<feature type="compositionally biased region" description="Basic and acidic residues" evidence="8">
    <location>
        <begin position="95"/>
        <end position="106"/>
    </location>
</feature>
<dbReference type="GO" id="GO:0006351">
    <property type="term" value="P:DNA-templated transcription"/>
    <property type="evidence" value="ECO:0007669"/>
    <property type="project" value="InterPro"/>
</dbReference>
<evidence type="ECO:0000256" key="1">
    <source>
        <dbReference type="ARBA" id="ARBA00004245"/>
    </source>
</evidence>
<feature type="compositionally biased region" description="Basic and acidic residues" evidence="8">
    <location>
        <begin position="490"/>
        <end position="508"/>
    </location>
</feature>